<protein>
    <submittedName>
        <fullName evidence="1">Uncharacterized protein</fullName>
    </submittedName>
</protein>
<dbReference type="Proteomes" id="UP000481861">
    <property type="component" value="Unassembled WGS sequence"/>
</dbReference>
<evidence type="ECO:0000313" key="2">
    <source>
        <dbReference type="Proteomes" id="UP000481861"/>
    </source>
</evidence>
<dbReference type="EMBL" id="JAADJZ010000012">
    <property type="protein sequence ID" value="KAF2871169.1"/>
    <property type="molecule type" value="Genomic_DNA"/>
</dbReference>
<keyword evidence="2" id="KW-1185">Reference proteome</keyword>
<dbReference type="AlphaFoldDB" id="A0A7C8I595"/>
<accession>A0A7C8I595</accession>
<proteinExistence type="predicted"/>
<sequence length="173" mass="19260">MLGLVPRDGDPCSLADSPNVNASIQLSSWLECQVNGFFPFPANGAWDEVYANAFSKDVIASFNDTRFNYDGWLELYHNFNVSLGRNFEPFKHGFISTTAIPNMNGDKGGFGYLIGWEGGLHTALKRDLWFTDASFIVVKEVNGQRKIVEMRESANIPNSAPLPEQDPWTCAFA</sequence>
<reference evidence="1 2" key="1">
    <citation type="submission" date="2020-01" db="EMBL/GenBank/DDBJ databases">
        <authorList>
            <consortium name="DOE Joint Genome Institute"/>
            <person name="Haridas S."/>
            <person name="Albert R."/>
            <person name="Binder M."/>
            <person name="Bloem J."/>
            <person name="Labutti K."/>
            <person name="Salamov A."/>
            <person name="Andreopoulos B."/>
            <person name="Baker S.E."/>
            <person name="Barry K."/>
            <person name="Bills G."/>
            <person name="Bluhm B.H."/>
            <person name="Cannon C."/>
            <person name="Castanera R."/>
            <person name="Culley D.E."/>
            <person name="Daum C."/>
            <person name="Ezra D."/>
            <person name="Gonzalez J.B."/>
            <person name="Henrissat B."/>
            <person name="Kuo A."/>
            <person name="Liang C."/>
            <person name="Lipzen A."/>
            <person name="Lutzoni F."/>
            <person name="Magnuson J."/>
            <person name="Mondo S."/>
            <person name="Nolan M."/>
            <person name="Ohm R."/>
            <person name="Pangilinan J."/>
            <person name="Park H.-J.H."/>
            <person name="Ramirez L."/>
            <person name="Alfaro M."/>
            <person name="Sun H."/>
            <person name="Tritt A."/>
            <person name="Yoshinaga Y."/>
            <person name="Zwiers L.-H.L."/>
            <person name="Turgeon B.G."/>
            <person name="Goodwin S.B."/>
            <person name="Spatafora J.W."/>
            <person name="Crous P.W."/>
            <person name="Grigoriev I.V."/>
        </authorList>
    </citation>
    <scope>NUCLEOTIDE SEQUENCE [LARGE SCALE GENOMIC DNA]</scope>
    <source>
        <strain evidence="1 2">CBS 611.86</strain>
    </source>
</reference>
<comment type="caution">
    <text evidence="1">The sequence shown here is derived from an EMBL/GenBank/DDBJ whole genome shotgun (WGS) entry which is preliminary data.</text>
</comment>
<gene>
    <name evidence="1" type="ORF">BDV95DRAFT_494982</name>
</gene>
<evidence type="ECO:0000313" key="1">
    <source>
        <dbReference type="EMBL" id="KAF2871169.1"/>
    </source>
</evidence>
<dbReference type="OrthoDB" id="3927857at2759"/>
<name>A0A7C8I595_9PLEO</name>
<organism evidence="1 2">
    <name type="scientific">Massariosphaeria phaeospora</name>
    <dbReference type="NCBI Taxonomy" id="100035"/>
    <lineage>
        <taxon>Eukaryota</taxon>
        <taxon>Fungi</taxon>
        <taxon>Dikarya</taxon>
        <taxon>Ascomycota</taxon>
        <taxon>Pezizomycotina</taxon>
        <taxon>Dothideomycetes</taxon>
        <taxon>Pleosporomycetidae</taxon>
        <taxon>Pleosporales</taxon>
        <taxon>Pleosporales incertae sedis</taxon>
        <taxon>Massariosphaeria</taxon>
    </lineage>
</organism>